<proteinExistence type="predicted"/>
<evidence type="ECO:0000256" key="3">
    <source>
        <dbReference type="ARBA" id="ARBA00023136"/>
    </source>
</evidence>
<name>A0A2X2EX78_PSELU</name>
<dbReference type="Proteomes" id="UP000250443">
    <property type="component" value="Unassembled WGS sequence"/>
</dbReference>
<evidence type="ECO:0000256" key="4">
    <source>
        <dbReference type="ARBA" id="ARBA00023139"/>
    </source>
</evidence>
<dbReference type="AlphaFoldDB" id="A0A2X2EX78"/>
<organism evidence="9 10">
    <name type="scientific">Pseudomonas luteola</name>
    <dbReference type="NCBI Taxonomy" id="47886"/>
    <lineage>
        <taxon>Bacteria</taxon>
        <taxon>Pseudomonadati</taxon>
        <taxon>Pseudomonadota</taxon>
        <taxon>Gammaproteobacteria</taxon>
        <taxon>Pseudomonadales</taxon>
        <taxon>Pseudomonadaceae</taxon>
        <taxon>Pseudomonas</taxon>
    </lineage>
</organism>
<evidence type="ECO:0000313" key="9">
    <source>
        <dbReference type="EMBL" id="SPZ12999.1"/>
    </source>
</evidence>
<keyword evidence="6 9" id="KW-0449">Lipoprotein</keyword>
<dbReference type="InterPro" id="IPR032831">
    <property type="entry name" value="LptM_cons"/>
</dbReference>
<keyword evidence="2" id="KW-0732">Signal</keyword>
<evidence type="ECO:0000313" key="7">
    <source>
        <dbReference type="EMBL" id="MBF8642026.1"/>
    </source>
</evidence>
<keyword evidence="3" id="KW-0472">Membrane</keyword>
<keyword evidence="11" id="KW-1185">Reference proteome</keyword>
<evidence type="ECO:0000313" key="12">
    <source>
        <dbReference type="Proteomes" id="UP000638986"/>
    </source>
</evidence>
<sequence length="41" mass="4556">MKRLSLALIAFACLLAGCGQKGDLYLPDDEKAAHEHRHDTF</sequence>
<evidence type="ECO:0000313" key="10">
    <source>
        <dbReference type="Proteomes" id="UP000250443"/>
    </source>
</evidence>
<protein>
    <submittedName>
        <fullName evidence="7 9">Lipoprotein</fullName>
    </submittedName>
</protein>
<reference evidence="8 12" key="3">
    <citation type="submission" date="2020-11" db="EMBL/GenBank/DDBJ databases">
        <title>Enhanced detection system for hospital associated transmission using whole genome sequencing surveillance.</title>
        <authorList>
            <person name="Harrison L.H."/>
            <person name="Van Tyne D."/>
            <person name="Marsh J.W."/>
            <person name="Griffith M.P."/>
            <person name="Snyder D.J."/>
            <person name="Cooper V.S."/>
            <person name="Mustapha M."/>
        </authorList>
    </citation>
    <scope>NUCLEOTIDE SEQUENCE [LARGE SCALE GENOMIC DNA]</scope>
    <source>
        <strain evidence="8 12">PSB00013</strain>
    </source>
</reference>
<gene>
    <name evidence="9" type="primary">lppL</name>
    <name evidence="8" type="ORF">I5Q09_12660</name>
    <name evidence="7" type="ORF">IRZ65_15175</name>
    <name evidence="9" type="ORF">NCTC11842_04786</name>
</gene>
<dbReference type="EMBL" id="JADMCD010000008">
    <property type="protein sequence ID" value="MBF8642026.1"/>
    <property type="molecule type" value="Genomic_DNA"/>
</dbReference>
<keyword evidence="5" id="KW-0998">Cell outer membrane</keyword>
<dbReference type="EMBL" id="UAUF01000014">
    <property type="protein sequence ID" value="SPZ12999.1"/>
    <property type="molecule type" value="Genomic_DNA"/>
</dbReference>
<evidence type="ECO:0000313" key="11">
    <source>
        <dbReference type="Proteomes" id="UP000626180"/>
    </source>
</evidence>
<reference evidence="7 11" key="2">
    <citation type="submission" date="2020-10" db="EMBL/GenBank/DDBJ databases">
        <title>Genome sequences of Pseudomonas isolates.</title>
        <authorList>
            <person name="Wessels L."/>
            <person name="Reich F."/>
            <person name="Hammerl J."/>
        </authorList>
    </citation>
    <scope>NUCLEOTIDE SEQUENCE [LARGE SCALE GENOMIC DNA]</scope>
    <source>
        <strain evidence="7 11">20-MO00624-0</strain>
    </source>
</reference>
<accession>A0A2X2EX78</accession>
<dbReference type="NCBIfam" id="NF047847">
    <property type="entry name" value="SS_mature_LptM"/>
    <property type="match status" value="1"/>
</dbReference>
<evidence type="ECO:0000256" key="1">
    <source>
        <dbReference type="ARBA" id="ARBA00004459"/>
    </source>
</evidence>
<evidence type="ECO:0000256" key="6">
    <source>
        <dbReference type="ARBA" id="ARBA00023288"/>
    </source>
</evidence>
<dbReference type="Pfam" id="PF13627">
    <property type="entry name" value="LptM_cons"/>
    <property type="match status" value="1"/>
</dbReference>
<reference evidence="9 10" key="1">
    <citation type="submission" date="2018-06" db="EMBL/GenBank/DDBJ databases">
        <authorList>
            <consortium name="Pathogen Informatics"/>
            <person name="Doyle S."/>
        </authorList>
    </citation>
    <scope>NUCLEOTIDE SEQUENCE [LARGE SCALE GENOMIC DNA]</scope>
    <source>
        <strain evidence="9 10">NCTC11842</strain>
    </source>
</reference>
<dbReference type="RefSeq" id="WP_010796522.1">
    <property type="nucleotide sequence ID" value="NZ_CP044086.1"/>
</dbReference>
<evidence type="ECO:0000313" key="8">
    <source>
        <dbReference type="EMBL" id="MBH3439532.1"/>
    </source>
</evidence>
<evidence type="ECO:0000256" key="2">
    <source>
        <dbReference type="ARBA" id="ARBA00022729"/>
    </source>
</evidence>
<dbReference type="EMBL" id="JADTXM010000008">
    <property type="protein sequence ID" value="MBH3439532.1"/>
    <property type="molecule type" value="Genomic_DNA"/>
</dbReference>
<dbReference type="PROSITE" id="PS51257">
    <property type="entry name" value="PROKAR_LIPOPROTEIN"/>
    <property type="match status" value="1"/>
</dbReference>
<dbReference type="Proteomes" id="UP000638986">
    <property type="component" value="Unassembled WGS sequence"/>
</dbReference>
<dbReference type="GO" id="GO:0009279">
    <property type="term" value="C:cell outer membrane"/>
    <property type="evidence" value="ECO:0007669"/>
    <property type="project" value="UniProtKB-SubCell"/>
</dbReference>
<evidence type="ECO:0000256" key="5">
    <source>
        <dbReference type="ARBA" id="ARBA00023237"/>
    </source>
</evidence>
<dbReference type="Proteomes" id="UP000626180">
    <property type="component" value="Unassembled WGS sequence"/>
</dbReference>
<dbReference type="GeneID" id="300265282"/>
<comment type="subcellular location">
    <subcellularLocation>
        <location evidence="1">Cell outer membrane</location>
        <topology evidence="1">Lipid-anchor</topology>
    </subcellularLocation>
</comment>
<keyword evidence="4" id="KW-0564">Palmitate</keyword>